<evidence type="ECO:0000313" key="8">
    <source>
        <dbReference type="Proteomes" id="UP000681425"/>
    </source>
</evidence>
<dbReference type="Pfam" id="PF00440">
    <property type="entry name" value="TetR_N"/>
    <property type="match status" value="1"/>
</dbReference>
<organism evidence="7 8">
    <name type="scientific">Sphingobium phenoxybenzoativorans</name>
    <dbReference type="NCBI Taxonomy" id="1592790"/>
    <lineage>
        <taxon>Bacteria</taxon>
        <taxon>Pseudomonadati</taxon>
        <taxon>Pseudomonadota</taxon>
        <taxon>Alphaproteobacteria</taxon>
        <taxon>Sphingomonadales</taxon>
        <taxon>Sphingomonadaceae</taxon>
        <taxon>Sphingobium</taxon>
    </lineage>
</organism>
<sequence>MAIEPDEDEDDEDRHGRSYSSPIMIGRRKRITQEARAILADGGVKALTINRLCEQADVAVRTIYRAFGDKDGVILAAINEHMDSIRDFLAINPGRGDVDSVFRELDWLVAELFRSAAFGLVAIGFYFSQTPRVEAVTALRSVPNDRAWRWLDLCRRQGFLISGLDQERVARHFADAEYLMYHRWAVGEIPNDMLADELKANFLLNAIGVVSEPERGRLIDMLTSIYARLGAVKKG</sequence>
<protein>
    <submittedName>
        <fullName evidence="7">TetR/AcrR family transcriptional regulator</fullName>
    </submittedName>
</protein>
<dbReference type="Proteomes" id="UP000681425">
    <property type="component" value="Chromosome"/>
</dbReference>
<dbReference type="KEGG" id="spph:KFK14_08100"/>
<keyword evidence="3" id="KW-0804">Transcription</keyword>
<evidence type="ECO:0000256" key="1">
    <source>
        <dbReference type="ARBA" id="ARBA00023015"/>
    </source>
</evidence>
<reference evidence="7" key="1">
    <citation type="submission" date="2021-04" db="EMBL/GenBank/DDBJ databases">
        <title>Isolation of p-tert-butylphenol degrading bacteria Sphingobium phenoxybenzoativorans Tas13 from active sludge.</title>
        <authorList>
            <person name="Li Y."/>
        </authorList>
    </citation>
    <scope>NUCLEOTIDE SEQUENCE</scope>
    <source>
        <strain evidence="7">Tas13</strain>
    </source>
</reference>
<proteinExistence type="predicted"/>
<name>A0A975K9L9_9SPHN</name>
<dbReference type="RefSeq" id="WP_212610513.1">
    <property type="nucleotide sequence ID" value="NZ_CP073910.1"/>
</dbReference>
<feature type="compositionally biased region" description="Acidic residues" evidence="5">
    <location>
        <begin position="1"/>
        <end position="12"/>
    </location>
</feature>
<dbReference type="InterPro" id="IPR023772">
    <property type="entry name" value="DNA-bd_HTH_TetR-type_CS"/>
</dbReference>
<dbReference type="EMBL" id="CP073910">
    <property type="protein sequence ID" value="QUT07351.1"/>
    <property type="molecule type" value="Genomic_DNA"/>
</dbReference>
<keyword evidence="2 4" id="KW-0238">DNA-binding</keyword>
<keyword evidence="8" id="KW-1185">Reference proteome</keyword>
<evidence type="ECO:0000313" key="7">
    <source>
        <dbReference type="EMBL" id="QUT07351.1"/>
    </source>
</evidence>
<dbReference type="InterPro" id="IPR050109">
    <property type="entry name" value="HTH-type_TetR-like_transc_reg"/>
</dbReference>
<dbReference type="SUPFAM" id="SSF46689">
    <property type="entry name" value="Homeodomain-like"/>
    <property type="match status" value="1"/>
</dbReference>
<dbReference type="AlphaFoldDB" id="A0A975K9L9"/>
<evidence type="ECO:0000256" key="5">
    <source>
        <dbReference type="SAM" id="MobiDB-lite"/>
    </source>
</evidence>
<accession>A0A975K9L9</accession>
<evidence type="ECO:0000256" key="3">
    <source>
        <dbReference type="ARBA" id="ARBA00023163"/>
    </source>
</evidence>
<feature type="region of interest" description="Disordered" evidence="5">
    <location>
        <begin position="1"/>
        <end position="20"/>
    </location>
</feature>
<dbReference type="InterPro" id="IPR001647">
    <property type="entry name" value="HTH_TetR"/>
</dbReference>
<feature type="domain" description="HTH tetR-type" evidence="6">
    <location>
        <begin position="25"/>
        <end position="85"/>
    </location>
</feature>
<keyword evidence="1" id="KW-0805">Transcription regulation</keyword>
<dbReference type="GO" id="GO:0000976">
    <property type="term" value="F:transcription cis-regulatory region binding"/>
    <property type="evidence" value="ECO:0007669"/>
    <property type="project" value="TreeGrafter"/>
</dbReference>
<evidence type="ECO:0000256" key="2">
    <source>
        <dbReference type="ARBA" id="ARBA00023125"/>
    </source>
</evidence>
<dbReference type="Gene3D" id="1.10.357.10">
    <property type="entry name" value="Tetracycline Repressor, domain 2"/>
    <property type="match status" value="1"/>
</dbReference>
<dbReference type="PROSITE" id="PS50977">
    <property type="entry name" value="HTH_TETR_2"/>
    <property type="match status" value="1"/>
</dbReference>
<dbReference type="PROSITE" id="PS01081">
    <property type="entry name" value="HTH_TETR_1"/>
    <property type="match status" value="1"/>
</dbReference>
<feature type="DNA-binding region" description="H-T-H motif" evidence="4">
    <location>
        <begin position="48"/>
        <end position="67"/>
    </location>
</feature>
<dbReference type="PANTHER" id="PTHR30055">
    <property type="entry name" value="HTH-TYPE TRANSCRIPTIONAL REGULATOR RUTR"/>
    <property type="match status" value="1"/>
</dbReference>
<gene>
    <name evidence="7" type="ORF">KFK14_08100</name>
</gene>
<evidence type="ECO:0000259" key="6">
    <source>
        <dbReference type="PROSITE" id="PS50977"/>
    </source>
</evidence>
<dbReference type="GO" id="GO:0003700">
    <property type="term" value="F:DNA-binding transcription factor activity"/>
    <property type="evidence" value="ECO:0007669"/>
    <property type="project" value="TreeGrafter"/>
</dbReference>
<dbReference type="InterPro" id="IPR009057">
    <property type="entry name" value="Homeodomain-like_sf"/>
</dbReference>
<dbReference type="PANTHER" id="PTHR30055:SF234">
    <property type="entry name" value="HTH-TYPE TRANSCRIPTIONAL REGULATOR BETI"/>
    <property type="match status" value="1"/>
</dbReference>
<evidence type="ECO:0000256" key="4">
    <source>
        <dbReference type="PROSITE-ProRule" id="PRU00335"/>
    </source>
</evidence>